<sequence>MLKTLKSLPEGFQRRSRDLEAQHQRERASLADSVANSGPHVDDMRKKAHGGITFDSFSLILQLQQWVGSSAMGSSTMLVRTVGSV</sequence>
<reference evidence="3" key="1">
    <citation type="submission" date="2016-06" db="EMBL/GenBank/DDBJ databases">
        <title>Parallel loss of symbiosis genes in relatives of nitrogen-fixing non-legume Parasponia.</title>
        <authorList>
            <person name="Van Velzen R."/>
            <person name="Holmer R."/>
            <person name="Bu F."/>
            <person name="Rutten L."/>
            <person name="Van Zeijl A."/>
            <person name="Liu W."/>
            <person name="Santuari L."/>
            <person name="Cao Q."/>
            <person name="Sharma T."/>
            <person name="Shen D."/>
            <person name="Roswanjaya Y."/>
            <person name="Wardhani T."/>
            <person name="Kalhor M.S."/>
            <person name="Jansen J."/>
            <person name="Van den Hoogen J."/>
            <person name="Gungor B."/>
            <person name="Hartog M."/>
            <person name="Hontelez J."/>
            <person name="Verver J."/>
            <person name="Yang W.-C."/>
            <person name="Schijlen E."/>
            <person name="Repin R."/>
            <person name="Schilthuizen M."/>
            <person name="Schranz E."/>
            <person name="Heidstra R."/>
            <person name="Miyata K."/>
            <person name="Fedorova E."/>
            <person name="Kohlen W."/>
            <person name="Bisseling T."/>
            <person name="Smit S."/>
            <person name="Geurts R."/>
        </authorList>
    </citation>
    <scope>NUCLEOTIDE SEQUENCE [LARGE SCALE GENOMIC DNA]</scope>
    <source>
        <strain evidence="3">cv. RG33-2</strain>
    </source>
</reference>
<accession>A0A2P5EW44</accession>
<protein>
    <submittedName>
        <fullName evidence="2">Uncharacterized protein</fullName>
    </submittedName>
</protein>
<dbReference type="AlphaFoldDB" id="A0A2P5EW44"/>
<evidence type="ECO:0000313" key="2">
    <source>
        <dbReference type="EMBL" id="PON89748.1"/>
    </source>
</evidence>
<dbReference type="Proteomes" id="UP000237000">
    <property type="component" value="Unassembled WGS sequence"/>
</dbReference>
<feature type="region of interest" description="Disordered" evidence="1">
    <location>
        <begin position="1"/>
        <end position="46"/>
    </location>
</feature>
<evidence type="ECO:0000313" key="3">
    <source>
        <dbReference type="Proteomes" id="UP000237000"/>
    </source>
</evidence>
<dbReference type="EMBL" id="JXTC01000090">
    <property type="protein sequence ID" value="PON89748.1"/>
    <property type="molecule type" value="Genomic_DNA"/>
</dbReference>
<gene>
    <name evidence="2" type="ORF">TorRG33x02_144280</name>
</gene>
<keyword evidence="3" id="KW-1185">Reference proteome</keyword>
<proteinExistence type="predicted"/>
<evidence type="ECO:0000256" key="1">
    <source>
        <dbReference type="SAM" id="MobiDB-lite"/>
    </source>
</evidence>
<comment type="caution">
    <text evidence="2">The sequence shown here is derived from an EMBL/GenBank/DDBJ whole genome shotgun (WGS) entry which is preliminary data.</text>
</comment>
<dbReference type="InParanoid" id="A0A2P5EW44"/>
<organism evidence="2 3">
    <name type="scientific">Trema orientale</name>
    <name type="common">Charcoal tree</name>
    <name type="synonym">Celtis orientalis</name>
    <dbReference type="NCBI Taxonomy" id="63057"/>
    <lineage>
        <taxon>Eukaryota</taxon>
        <taxon>Viridiplantae</taxon>
        <taxon>Streptophyta</taxon>
        <taxon>Embryophyta</taxon>
        <taxon>Tracheophyta</taxon>
        <taxon>Spermatophyta</taxon>
        <taxon>Magnoliopsida</taxon>
        <taxon>eudicotyledons</taxon>
        <taxon>Gunneridae</taxon>
        <taxon>Pentapetalae</taxon>
        <taxon>rosids</taxon>
        <taxon>fabids</taxon>
        <taxon>Rosales</taxon>
        <taxon>Cannabaceae</taxon>
        <taxon>Trema</taxon>
    </lineage>
</organism>
<feature type="compositionally biased region" description="Basic and acidic residues" evidence="1">
    <location>
        <begin position="12"/>
        <end position="29"/>
    </location>
</feature>
<name>A0A2P5EW44_TREOI</name>